<dbReference type="AlphaFoldDB" id="A0A2W4WIG0"/>
<gene>
    <name evidence="1" type="ORF">DCF17_02815</name>
</gene>
<dbReference type="SUPFAM" id="SSF53213">
    <property type="entry name" value="LigB-like"/>
    <property type="match status" value="1"/>
</dbReference>
<dbReference type="EMBL" id="QBMN01000011">
    <property type="protein sequence ID" value="PZO44923.1"/>
    <property type="molecule type" value="Genomic_DNA"/>
</dbReference>
<reference evidence="2" key="1">
    <citation type="submission" date="2018-04" db="EMBL/GenBank/DDBJ databases">
        <authorList>
            <person name="Cornet L."/>
        </authorList>
    </citation>
    <scope>NUCLEOTIDE SEQUENCE [LARGE SCALE GENOMIC DNA]</scope>
</reference>
<evidence type="ECO:0000313" key="1">
    <source>
        <dbReference type="EMBL" id="PZO44923.1"/>
    </source>
</evidence>
<accession>A0A2W4WIG0</accession>
<evidence type="ECO:0000313" key="2">
    <source>
        <dbReference type="Proteomes" id="UP000249081"/>
    </source>
</evidence>
<keyword evidence="1" id="KW-0560">Oxidoreductase</keyword>
<protein>
    <submittedName>
        <fullName evidence="1">Dioxygenase</fullName>
    </submittedName>
</protein>
<sequence>MTLPTFFISHGVPDLPIRTGPTQDFLRQLLATLPQSPTAILAISAHWLT</sequence>
<keyword evidence="1" id="KW-0223">Dioxygenase</keyword>
<proteinExistence type="predicted"/>
<comment type="caution">
    <text evidence="1">The sequence shown here is derived from an EMBL/GenBank/DDBJ whole genome shotgun (WGS) entry which is preliminary data.</text>
</comment>
<organism evidence="1 2">
    <name type="scientific">Shackletoniella antarctica</name>
    <dbReference type="NCBI Taxonomy" id="268115"/>
    <lineage>
        <taxon>Bacteria</taxon>
        <taxon>Bacillati</taxon>
        <taxon>Cyanobacteriota</taxon>
        <taxon>Cyanophyceae</taxon>
        <taxon>Oculatellales</taxon>
        <taxon>Oculatellaceae</taxon>
        <taxon>Shackletoniella</taxon>
    </lineage>
</organism>
<reference evidence="1 2" key="2">
    <citation type="submission" date="2018-06" db="EMBL/GenBank/DDBJ databases">
        <title>Metagenomic assembly of (sub)arctic Cyanobacteria and their associated microbiome from non-axenic cultures.</title>
        <authorList>
            <person name="Baurain D."/>
        </authorList>
    </citation>
    <scope>NUCLEOTIDE SEQUENCE [LARGE SCALE GENOMIC DNA]</scope>
    <source>
        <strain evidence="1">ULC041bin1</strain>
    </source>
</reference>
<feature type="non-terminal residue" evidence="1">
    <location>
        <position position="49"/>
    </location>
</feature>
<dbReference type="Proteomes" id="UP000249081">
    <property type="component" value="Unassembled WGS sequence"/>
</dbReference>
<dbReference type="GO" id="GO:0051213">
    <property type="term" value="F:dioxygenase activity"/>
    <property type="evidence" value="ECO:0007669"/>
    <property type="project" value="UniProtKB-KW"/>
</dbReference>
<name>A0A2W4WIG0_9CYAN</name>
<dbReference type="Gene3D" id="3.40.830.10">
    <property type="entry name" value="LigB-like"/>
    <property type="match status" value="1"/>
</dbReference>